<dbReference type="KEGG" id="strr:EKD16_22040"/>
<dbReference type="OrthoDB" id="3522713at2"/>
<feature type="domain" description="NERD" evidence="2">
    <location>
        <begin position="27"/>
        <end position="95"/>
    </location>
</feature>
<organism evidence="3 4">
    <name type="scientific">Streptomonospora litoralis</name>
    <dbReference type="NCBI Taxonomy" id="2498135"/>
    <lineage>
        <taxon>Bacteria</taxon>
        <taxon>Bacillati</taxon>
        <taxon>Actinomycetota</taxon>
        <taxon>Actinomycetes</taxon>
        <taxon>Streptosporangiales</taxon>
        <taxon>Nocardiopsidaceae</taxon>
        <taxon>Streptomonospora</taxon>
    </lineage>
</organism>
<name>A0A4P6Q984_9ACTN</name>
<evidence type="ECO:0000256" key="1">
    <source>
        <dbReference type="SAM" id="MobiDB-lite"/>
    </source>
</evidence>
<evidence type="ECO:0000313" key="3">
    <source>
        <dbReference type="EMBL" id="QBI56161.1"/>
    </source>
</evidence>
<evidence type="ECO:0000313" key="4">
    <source>
        <dbReference type="Proteomes" id="UP000292235"/>
    </source>
</evidence>
<accession>A0A4P6Q984</accession>
<dbReference type="InterPro" id="IPR011528">
    <property type="entry name" value="NERD"/>
</dbReference>
<dbReference type="AlphaFoldDB" id="A0A4P6Q984"/>
<dbReference type="Pfam" id="PF08378">
    <property type="entry name" value="NERD"/>
    <property type="match status" value="1"/>
</dbReference>
<keyword evidence="4" id="KW-1185">Reference proteome</keyword>
<dbReference type="Proteomes" id="UP000292235">
    <property type="component" value="Chromosome"/>
</dbReference>
<proteinExistence type="predicted"/>
<protein>
    <recommendedName>
        <fullName evidence="2">NERD domain-containing protein</fullName>
    </recommendedName>
</protein>
<dbReference type="RefSeq" id="WP_131100848.1">
    <property type="nucleotide sequence ID" value="NZ_CP036455.1"/>
</dbReference>
<reference evidence="3 4" key="1">
    <citation type="submission" date="2019-02" db="EMBL/GenBank/DDBJ databases">
        <authorList>
            <person name="Khodamoradi S."/>
            <person name="Hahnke R.L."/>
            <person name="Kaempfer P."/>
            <person name="Schumann P."/>
            <person name="Rohde M."/>
            <person name="Steinert M."/>
            <person name="Luzhetskyy A."/>
            <person name="Wink J."/>
            <person name="Ruckert C."/>
        </authorList>
    </citation>
    <scope>NUCLEOTIDE SEQUENCE [LARGE SCALE GENOMIC DNA]</scope>
    <source>
        <strain evidence="3 4">M2</strain>
    </source>
</reference>
<sequence length="210" mass="22526">MSVTVHGTPGWSLEHSGGQSYGPNARRGAFHEKRVAQALEQWLRGRSDHFHLFHDLTGFDKAGGIGTNSPDLGTTNIDHVVLTGDNWLVVDSKGCGAGTLGLDNHGKGVLITEGGTTVAQKWLDHRRSYASAGILFRLTDGVKGQATWIVPDATMLHPSIQKATLTKTGGVVLPMRALTDGFFDQHFPAPQAGADAEHVSWLTEHLSTQS</sequence>
<feature type="region of interest" description="Disordered" evidence="1">
    <location>
        <begin position="1"/>
        <end position="23"/>
    </location>
</feature>
<evidence type="ECO:0000259" key="2">
    <source>
        <dbReference type="Pfam" id="PF08378"/>
    </source>
</evidence>
<dbReference type="EMBL" id="CP036455">
    <property type="protein sequence ID" value="QBI56161.1"/>
    <property type="molecule type" value="Genomic_DNA"/>
</dbReference>
<gene>
    <name evidence="3" type="ORF">EKD16_22040</name>
</gene>